<dbReference type="InterPro" id="IPR007274">
    <property type="entry name" value="Cop_transporter"/>
</dbReference>
<dbReference type="PANTHER" id="PTHR12483">
    <property type="entry name" value="SOLUTE CARRIER FAMILY 31 COPPER TRANSPORTERS"/>
    <property type="match status" value="1"/>
</dbReference>
<name>A0A024V0Z5_PLAFA</name>
<evidence type="ECO:0000313" key="8">
    <source>
        <dbReference type="Proteomes" id="UP000030690"/>
    </source>
</evidence>
<feature type="signal peptide" evidence="6">
    <location>
        <begin position="1"/>
        <end position="20"/>
    </location>
</feature>
<accession>A0A024V0Z5</accession>
<keyword evidence="5" id="KW-0813">Transport</keyword>
<organism evidence="7 8">
    <name type="scientific">Plasmodium falciparum Vietnam Oak-Knoll</name>
    <name type="common">FVO</name>
    <dbReference type="NCBI Taxonomy" id="1036723"/>
    <lineage>
        <taxon>Eukaryota</taxon>
        <taxon>Sar</taxon>
        <taxon>Alveolata</taxon>
        <taxon>Apicomplexa</taxon>
        <taxon>Aconoidasida</taxon>
        <taxon>Haemosporida</taxon>
        <taxon>Plasmodiidae</taxon>
        <taxon>Plasmodium</taxon>
        <taxon>Plasmodium (Laverania)</taxon>
    </lineage>
</organism>
<evidence type="ECO:0000256" key="2">
    <source>
        <dbReference type="ARBA" id="ARBA00022692"/>
    </source>
</evidence>
<sequence length="235" mass="27151">MCKNIYFYIILILKLFIVLADKSDNSICKPSVKISCAHNCCKNKLSFMYNCWKHYDKYSNIIKDNLQKEEDTVVQLQDHDNIDIVEHVETMPMSFQLTTHTIILFNKWETKSALSYYISLVLCFFFGIISVGFKVVRLNVEQALPKTEDTNIFKSLVLFKNNSYRMLLSFVIYSWDYLLMLIVMTFNVGLFVAVVLGLSFGFFIFGNKFVSSKKCSPDDLDVHKEFTADPACCGC</sequence>
<protein>
    <recommendedName>
        <fullName evidence="5">Copper transport protein</fullName>
    </recommendedName>
</protein>
<dbReference type="Pfam" id="PF04145">
    <property type="entry name" value="Ctr"/>
    <property type="match status" value="2"/>
</dbReference>
<evidence type="ECO:0000313" key="7">
    <source>
        <dbReference type="EMBL" id="ETW16182.1"/>
    </source>
</evidence>
<keyword evidence="3 5" id="KW-1133">Transmembrane helix</keyword>
<evidence type="ECO:0000256" key="6">
    <source>
        <dbReference type="SAM" id="SignalP"/>
    </source>
</evidence>
<feature type="chain" id="PRO_5001535469" description="Copper transport protein" evidence="6">
    <location>
        <begin position="21"/>
        <end position="235"/>
    </location>
</feature>
<comment type="subcellular location">
    <subcellularLocation>
        <location evidence="1 5">Membrane</location>
        <topology evidence="1 5">Multi-pass membrane protein</topology>
    </subcellularLocation>
</comment>
<gene>
    <name evidence="7" type="ORF">PFFVO_05013</name>
</gene>
<dbReference type="GO" id="GO:0005886">
    <property type="term" value="C:plasma membrane"/>
    <property type="evidence" value="ECO:0007669"/>
    <property type="project" value="TreeGrafter"/>
</dbReference>
<proteinExistence type="inferred from homology"/>
<dbReference type="Proteomes" id="UP000030690">
    <property type="component" value="Unassembled WGS sequence"/>
</dbReference>
<keyword evidence="2 5" id="KW-0812">Transmembrane</keyword>
<dbReference type="AlphaFoldDB" id="A0A024V0Z5"/>
<evidence type="ECO:0000256" key="4">
    <source>
        <dbReference type="ARBA" id="ARBA00023136"/>
    </source>
</evidence>
<dbReference type="GO" id="GO:0005375">
    <property type="term" value="F:copper ion transmembrane transporter activity"/>
    <property type="evidence" value="ECO:0007669"/>
    <property type="project" value="UniProtKB-UniRule"/>
</dbReference>
<reference evidence="7 8" key="2">
    <citation type="submission" date="2013-02" db="EMBL/GenBank/DDBJ databases">
        <title>The Genome Sequence of Plasmodium falciparum Vietnam Oak-Knoll (FVO).</title>
        <authorList>
            <consortium name="The Broad Institute Genome Sequencing Platform"/>
            <consortium name="The Broad Institute Genome Sequencing Center for Infectious Disease"/>
            <person name="Neafsey D."/>
            <person name="Cheeseman I."/>
            <person name="Volkman S."/>
            <person name="Adams J."/>
            <person name="Walker B."/>
            <person name="Young S.K."/>
            <person name="Zeng Q."/>
            <person name="Gargeya S."/>
            <person name="Fitzgerald M."/>
            <person name="Haas B."/>
            <person name="Abouelleil A."/>
            <person name="Alvarado L."/>
            <person name="Arachchi H.M."/>
            <person name="Berlin A.M."/>
            <person name="Chapman S.B."/>
            <person name="Dewar J."/>
            <person name="Goldberg J."/>
            <person name="Griggs A."/>
            <person name="Gujja S."/>
            <person name="Hansen M."/>
            <person name="Howarth C."/>
            <person name="Imamovic A."/>
            <person name="Larimer J."/>
            <person name="McCowan C."/>
            <person name="Murphy C."/>
            <person name="Neiman D."/>
            <person name="Pearson M."/>
            <person name="Priest M."/>
            <person name="Roberts A."/>
            <person name="Saif S."/>
            <person name="Shea T."/>
            <person name="Sisk P."/>
            <person name="Sykes S."/>
            <person name="Wortman J."/>
            <person name="Nusbaum C."/>
            <person name="Birren B."/>
        </authorList>
    </citation>
    <scope>NUCLEOTIDE SEQUENCE [LARGE SCALE GENOMIC DNA]</scope>
    <source>
        <strain evidence="8">Vietnam Oak-Knoll (FVO)</strain>
    </source>
</reference>
<keyword evidence="6" id="KW-0732">Signal</keyword>
<dbReference type="EMBL" id="KI925148">
    <property type="protein sequence ID" value="ETW16182.1"/>
    <property type="molecule type" value="Genomic_DNA"/>
</dbReference>
<keyword evidence="4 5" id="KW-0472">Membrane</keyword>
<feature type="transmembrane region" description="Helical" evidence="5">
    <location>
        <begin position="177"/>
        <end position="205"/>
    </location>
</feature>
<dbReference type="PANTHER" id="PTHR12483:SF27">
    <property type="entry name" value="COPPER TRANSPORT PROTEIN CTR1"/>
    <property type="match status" value="1"/>
</dbReference>
<keyword evidence="5" id="KW-0187">Copper transport</keyword>
<keyword evidence="5" id="KW-0406">Ion transport</keyword>
<dbReference type="SMR" id="A0A024V0Z5"/>
<comment type="similarity">
    <text evidence="5">Belongs to the copper transporter (Ctr) (TC 1.A.56) family. SLC31A subfamily.</text>
</comment>
<dbReference type="OrthoDB" id="73901at2759"/>
<keyword evidence="5" id="KW-0186">Copper</keyword>
<evidence type="ECO:0000256" key="3">
    <source>
        <dbReference type="ARBA" id="ARBA00022989"/>
    </source>
</evidence>
<feature type="transmembrane region" description="Helical" evidence="5">
    <location>
        <begin position="114"/>
        <end position="136"/>
    </location>
</feature>
<evidence type="ECO:0000256" key="1">
    <source>
        <dbReference type="ARBA" id="ARBA00004141"/>
    </source>
</evidence>
<evidence type="ECO:0000256" key="5">
    <source>
        <dbReference type="RuleBase" id="RU367022"/>
    </source>
</evidence>
<reference evidence="7 8" key="1">
    <citation type="submission" date="2013-02" db="EMBL/GenBank/DDBJ databases">
        <title>The Genome Annotation of Plasmodium falciparum Vietnam Oak-Knoll (FVO).</title>
        <authorList>
            <consortium name="The Broad Institute Genome Sequencing Platform"/>
            <consortium name="The Broad Institute Genome Sequencing Center for Infectious Disease"/>
            <person name="Neafsey D."/>
            <person name="Hoffman S."/>
            <person name="Volkman S."/>
            <person name="Rosenthal P."/>
            <person name="Walker B."/>
            <person name="Young S.K."/>
            <person name="Zeng Q."/>
            <person name="Gargeya S."/>
            <person name="Fitzgerald M."/>
            <person name="Haas B."/>
            <person name="Abouelleil A."/>
            <person name="Allen A.W."/>
            <person name="Alvarado L."/>
            <person name="Arachchi H.M."/>
            <person name="Berlin A.M."/>
            <person name="Chapman S.B."/>
            <person name="Gainer-Dewar J."/>
            <person name="Goldberg J."/>
            <person name="Griggs A."/>
            <person name="Gujja S."/>
            <person name="Hansen M."/>
            <person name="Howarth C."/>
            <person name="Imamovic A."/>
            <person name="Ireland A."/>
            <person name="Larimer J."/>
            <person name="McCowan C."/>
            <person name="Murphy C."/>
            <person name="Pearson M."/>
            <person name="Poon T.W."/>
            <person name="Priest M."/>
            <person name="Roberts A."/>
            <person name="Saif S."/>
            <person name="Shea T."/>
            <person name="Sisk P."/>
            <person name="Sykes S."/>
            <person name="Wortman J."/>
            <person name="Nusbaum C."/>
            <person name="Birren B."/>
        </authorList>
    </citation>
    <scope>NUCLEOTIDE SEQUENCE [LARGE SCALE GENOMIC DNA]</scope>
    <source>
        <strain evidence="8">Vietnam Oak-Knoll (FVO)</strain>
    </source>
</reference>